<feature type="region of interest" description="Disordered" evidence="4">
    <location>
        <begin position="131"/>
        <end position="159"/>
    </location>
</feature>
<dbReference type="NCBIfam" id="TIGR00086">
    <property type="entry name" value="smpB"/>
    <property type="match status" value="1"/>
</dbReference>
<dbReference type="EMBL" id="CAADFE010000016">
    <property type="protein sequence ID" value="VFJ68826.1"/>
    <property type="molecule type" value="Genomic_DNA"/>
</dbReference>
<dbReference type="AlphaFoldDB" id="A0A450SHI6"/>
<evidence type="ECO:0000256" key="3">
    <source>
        <dbReference type="HAMAP-Rule" id="MF_00023"/>
    </source>
</evidence>
<evidence type="ECO:0000313" key="7">
    <source>
        <dbReference type="EMBL" id="VFJ69323.1"/>
    </source>
</evidence>
<dbReference type="PANTHER" id="PTHR30308:SF2">
    <property type="entry name" value="SSRA-BINDING PROTEIN"/>
    <property type="match status" value="1"/>
</dbReference>
<comment type="similarity">
    <text evidence="3">Belongs to the SmpB family.</text>
</comment>
<name>A0A450SHI6_9GAMM</name>
<dbReference type="GO" id="GO:0003723">
    <property type="term" value="F:RNA binding"/>
    <property type="evidence" value="ECO:0007669"/>
    <property type="project" value="UniProtKB-UniRule"/>
</dbReference>
<dbReference type="CDD" id="cd09294">
    <property type="entry name" value="SmpB"/>
    <property type="match status" value="1"/>
</dbReference>
<evidence type="ECO:0000313" key="6">
    <source>
        <dbReference type="EMBL" id="VFJ68826.1"/>
    </source>
</evidence>
<evidence type="ECO:0000256" key="2">
    <source>
        <dbReference type="ARBA" id="ARBA00022884"/>
    </source>
</evidence>
<accession>A0A450SHI6</accession>
<sequence>MAKPKIKRSPNTIALNKKVRFDYFIEERLEAGIALQGWEVKSLRAGRIQLKESYVVLRGNEICLIGAHISPLASASTHIAADPLRTRKLLLHRKEIDRLIGSVERQGYTLVPTAMYWKRGRAKLEVGTAKGKKKFDKRATEKDRDWAREKQRILKTERA</sequence>
<dbReference type="Pfam" id="PF01668">
    <property type="entry name" value="SmpB"/>
    <property type="match status" value="1"/>
</dbReference>
<evidence type="ECO:0000256" key="4">
    <source>
        <dbReference type="SAM" id="MobiDB-lite"/>
    </source>
</evidence>
<feature type="compositionally biased region" description="Basic and acidic residues" evidence="4">
    <location>
        <begin position="137"/>
        <end position="159"/>
    </location>
</feature>
<keyword evidence="2 3" id="KW-0694">RNA-binding</keyword>
<dbReference type="GO" id="GO:0070930">
    <property type="term" value="P:trans-translation-dependent protein tagging"/>
    <property type="evidence" value="ECO:0007669"/>
    <property type="project" value="TreeGrafter"/>
</dbReference>
<dbReference type="InterPro" id="IPR000037">
    <property type="entry name" value="SsrA-bd_prot"/>
</dbReference>
<dbReference type="GO" id="GO:0070929">
    <property type="term" value="P:trans-translation"/>
    <property type="evidence" value="ECO:0007669"/>
    <property type="project" value="UniProtKB-UniRule"/>
</dbReference>
<dbReference type="GO" id="GO:0005829">
    <property type="term" value="C:cytosol"/>
    <property type="evidence" value="ECO:0007669"/>
    <property type="project" value="TreeGrafter"/>
</dbReference>
<gene>
    <name evidence="3" type="primary">smpB</name>
    <name evidence="5" type="ORF">BECKFW1821A_GA0114235_103722</name>
    <name evidence="7" type="ORF">BECKFW1821B_GA0114236_11633</name>
    <name evidence="6" type="ORF">BECKFW1821C_GA0114237_101626</name>
</gene>
<proteinExistence type="inferred from homology"/>
<keyword evidence="1 3" id="KW-0963">Cytoplasm</keyword>
<evidence type="ECO:0000256" key="1">
    <source>
        <dbReference type="ARBA" id="ARBA00022490"/>
    </source>
</evidence>
<dbReference type="InterPro" id="IPR023620">
    <property type="entry name" value="SmpB"/>
</dbReference>
<dbReference type="PROSITE" id="PS01317">
    <property type="entry name" value="SSRP"/>
    <property type="match status" value="1"/>
</dbReference>
<comment type="function">
    <text evidence="3">Required for rescue of stalled ribosomes mediated by trans-translation. Binds to transfer-messenger RNA (tmRNA), required for stable association of tmRNA with ribosomes. tmRNA and SmpB together mimic tRNA shape, replacing the anticodon stem-loop with SmpB. tmRNA is encoded by the ssrA gene; the 2 termini fold to resemble tRNA(Ala) and it encodes a 'tag peptide', a short internal open reading frame. During trans-translation Ala-aminoacylated tmRNA acts like a tRNA, entering the A-site of stalled ribosomes, displacing the stalled mRNA. The ribosome then switches to translate the ORF on the tmRNA; the nascent peptide is terminated with the 'tag peptide' encoded by the tmRNA and targeted for degradation. The ribosome is freed to recommence translation, which seems to be the essential function of trans-translation.</text>
</comment>
<dbReference type="Gene3D" id="2.40.280.10">
    <property type="match status" value="1"/>
</dbReference>
<reference evidence="5" key="1">
    <citation type="submission" date="2019-02" db="EMBL/GenBank/DDBJ databases">
        <authorList>
            <person name="Gruber-Vodicka R. H."/>
            <person name="Seah K. B. B."/>
        </authorList>
    </citation>
    <scope>NUCLEOTIDE SEQUENCE</scope>
    <source>
        <strain evidence="7">BECK_BZ106</strain>
        <strain evidence="6">BECK_BZ131</strain>
        <strain evidence="5">BECK_BZ15</strain>
    </source>
</reference>
<comment type="subcellular location">
    <subcellularLocation>
        <location evidence="3">Cytoplasm</location>
    </subcellularLocation>
    <text evidence="3">The tmRNA-SmpB complex associates with stalled 70S ribosomes.</text>
</comment>
<dbReference type="PANTHER" id="PTHR30308">
    <property type="entry name" value="TMRNA-BINDING COMPONENT OF TRANS-TRANSLATION TAGGING COMPLEX"/>
    <property type="match status" value="1"/>
</dbReference>
<dbReference type="NCBIfam" id="NF003843">
    <property type="entry name" value="PRK05422.1"/>
    <property type="match status" value="1"/>
</dbReference>
<protein>
    <recommendedName>
        <fullName evidence="3">SsrA-binding protein</fullName>
    </recommendedName>
    <alternativeName>
        <fullName evidence="3">Small protein B</fullName>
    </alternativeName>
</protein>
<organism evidence="5">
    <name type="scientific">Candidatus Kentrum sp. FW</name>
    <dbReference type="NCBI Taxonomy" id="2126338"/>
    <lineage>
        <taxon>Bacteria</taxon>
        <taxon>Pseudomonadati</taxon>
        <taxon>Pseudomonadota</taxon>
        <taxon>Gammaproteobacteria</taxon>
        <taxon>Candidatus Kentrum</taxon>
    </lineage>
</organism>
<dbReference type="EMBL" id="CAADFD010000163">
    <property type="protein sequence ID" value="VFJ69323.1"/>
    <property type="molecule type" value="Genomic_DNA"/>
</dbReference>
<dbReference type="EMBL" id="CAADEW010000037">
    <property type="protein sequence ID" value="VFJ52691.1"/>
    <property type="molecule type" value="Genomic_DNA"/>
</dbReference>
<dbReference type="HAMAP" id="MF_00023">
    <property type="entry name" value="SmpB"/>
    <property type="match status" value="1"/>
</dbReference>
<evidence type="ECO:0000313" key="5">
    <source>
        <dbReference type="EMBL" id="VFJ52691.1"/>
    </source>
</evidence>
<dbReference type="InterPro" id="IPR020081">
    <property type="entry name" value="SsrA-bd_prot_CS"/>
</dbReference>
<dbReference type="SUPFAM" id="SSF74982">
    <property type="entry name" value="Small protein B (SmpB)"/>
    <property type="match status" value="1"/>
</dbReference>